<evidence type="ECO:0000259" key="5">
    <source>
        <dbReference type="Pfam" id="PF08461"/>
    </source>
</evidence>
<dbReference type="InterPro" id="IPR036390">
    <property type="entry name" value="WH_DNA-bd_sf"/>
</dbReference>
<dbReference type="InterPro" id="IPR013668">
    <property type="entry name" value="RNase_R_HTH_12"/>
</dbReference>
<dbReference type="InterPro" id="IPR001926">
    <property type="entry name" value="TrpB-like_PALP"/>
</dbReference>
<dbReference type="EMBL" id="JASNVW010000002">
    <property type="protein sequence ID" value="MDK6028720.1"/>
    <property type="molecule type" value="Genomic_DNA"/>
</dbReference>
<feature type="domain" description="Tryptophan synthase beta chain-like PALP" evidence="4">
    <location>
        <begin position="69"/>
        <end position="351"/>
    </location>
</feature>
<dbReference type="SUPFAM" id="SSF46785">
    <property type="entry name" value="Winged helix' DNA-binding domain"/>
    <property type="match status" value="1"/>
</dbReference>
<sequence>MQLLCPLCGSEYPFEISVRLCPKCGSSLFVVYDISLNEYKRILMEARSRWYLGIWSFHGVLPARSIGKTLGEGWTPTIRLEHFSKANGVEVFVKNESRNPSGTFIDRGTAVDSYLAYSTGSKNVVSASTGDYAISLSMYAKVYGLSVTHYIPNFIEQWKKYMLMLLGDEIISVDDYDKAIKKALRMSNKNGLYLSIPLSPIVIDGYRTLVFELIDVLSNVDWIATPVGDGLLATSILKGLKEVEHVLGIETPNILAVKLSEERDAMQESSKLFLTELRGGVVKSLLSKIMSGKGVFIDVDKEAIYLTANEIANTDGVVVDPVGATSLAGIKIAKDLGVIGKGDKVLAIVSGSPSKDTYILYKILEYSSNRKPGKVLSVKEDSISSIQEAILKILYEEKQCHAYGIWKKLRVQGYNITLQTVHDHIKKLLNKGFIRELGYDGRRRIYAVSELGKEYLESMHD</sequence>
<protein>
    <submittedName>
        <fullName evidence="6">Pyridoxal-phosphate dependent enzyme</fullName>
    </submittedName>
</protein>
<keyword evidence="3" id="KW-0456">Lyase</keyword>
<reference evidence="6 7" key="1">
    <citation type="submission" date="2023-05" db="EMBL/GenBank/DDBJ databases">
        <title>A new hyperthermophilic archaea 'Ignisphaera cupida' sp. nov. and description of the family 'Ignisphaeraceae' fam. nov.</title>
        <authorList>
            <person name="Podosokorskaya O.A."/>
            <person name="Elcheninov A.G."/>
            <person name="Klukina A."/>
            <person name="Merkel A.Y."/>
        </authorList>
    </citation>
    <scope>NUCLEOTIDE SEQUENCE [LARGE SCALE GENOMIC DNA]</scope>
    <source>
        <strain evidence="6 7">4213-co</strain>
    </source>
</reference>
<dbReference type="PANTHER" id="PTHR48078">
    <property type="entry name" value="THREONINE DEHYDRATASE, MITOCHONDRIAL-RELATED"/>
    <property type="match status" value="1"/>
</dbReference>
<keyword evidence="7" id="KW-1185">Reference proteome</keyword>
<dbReference type="SUPFAM" id="SSF53686">
    <property type="entry name" value="Tryptophan synthase beta subunit-like PLP-dependent enzymes"/>
    <property type="match status" value="1"/>
</dbReference>
<dbReference type="Proteomes" id="UP001529235">
    <property type="component" value="Unassembled WGS sequence"/>
</dbReference>
<dbReference type="Pfam" id="PF08461">
    <property type="entry name" value="WHD_RNase_R"/>
    <property type="match status" value="1"/>
</dbReference>
<dbReference type="Gene3D" id="1.10.10.10">
    <property type="entry name" value="Winged helix-like DNA-binding domain superfamily/Winged helix DNA-binding domain"/>
    <property type="match status" value="1"/>
</dbReference>
<name>A0ABD4Z8W2_9CREN</name>
<dbReference type="Pfam" id="PF00291">
    <property type="entry name" value="PALP"/>
    <property type="match status" value="1"/>
</dbReference>
<gene>
    <name evidence="6" type="ORF">QPL79_05035</name>
</gene>
<comment type="cofactor">
    <cofactor evidence="1">
        <name>pyridoxal 5'-phosphate</name>
        <dbReference type="ChEBI" id="CHEBI:597326"/>
    </cofactor>
</comment>
<dbReference type="InterPro" id="IPR050147">
    <property type="entry name" value="Ser/Thr_Dehydratase"/>
</dbReference>
<dbReference type="InterPro" id="IPR036052">
    <property type="entry name" value="TrpB-like_PALP_sf"/>
</dbReference>
<evidence type="ECO:0000256" key="1">
    <source>
        <dbReference type="ARBA" id="ARBA00001933"/>
    </source>
</evidence>
<accession>A0ABD4Z8W2</accession>
<dbReference type="Gene3D" id="3.40.50.1100">
    <property type="match status" value="2"/>
</dbReference>
<evidence type="ECO:0000256" key="2">
    <source>
        <dbReference type="ARBA" id="ARBA00022898"/>
    </source>
</evidence>
<evidence type="ECO:0000256" key="3">
    <source>
        <dbReference type="ARBA" id="ARBA00023239"/>
    </source>
</evidence>
<organism evidence="6 7">
    <name type="scientific">Ignisphaera cupida</name>
    <dbReference type="NCBI Taxonomy" id="3050454"/>
    <lineage>
        <taxon>Archaea</taxon>
        <taxon>Thermoproteota</taxon>
        <taxon>Thermoprotei</taxon>
        <taxon>Desulfurococcales</taxon>
        <taxon>Desulfurococcaceae</taxon>
        <taxon>Ignisphaera</taxon>
    </lineage>
</organism>
<feature type="domain" description="Ribonuclease R winged-helix" evidence="5">
    <location>
        <begin position="388"/>
        <end position="443"/>
    </location>
</feature>
<dbReference type="InterPro" id="IPR036388">
    <property type="entry name" value="WH-like_DNA-bd_sf"/>
</dbReference>
<dbReference type="PANTHER" id="PTHR48078:SF6">
    <property type="entry name" value="L-THREONINE DEHYDRATASE CATABOLIC TDCB"/>
    <property type="match status" value="1"/>
</dbReference>
<proteinExistence type="predicted"/>
<comment type="caution">
    <text evidence="6">The sequence shown here is derived from an EMBL/GenBank/DDBJ whole genome shotgun (WGS) entry which is preliminary data.</text>
</comment>
<evidence type="ECO:0000259" key="4">
    <source>
        <dbReference type="Pfam" id="PF00291"/>
    </source>
</evidence>
<dbReference type="RefSeq" id="WP_285273695.1">
    <property type="nucleotide sequence ID" value="NZ_JASNVW010000002.1"/>
</dbReference>
<dbReference type="GO" id="GO:0016829">
    <property type="term" value="F:lyase activity"/>
    <property type="evidence" value="ECO:0007669"/>
    <property type="project" value="UniProtKB-KW"/>
</dbReference>
<evidence type="ECO:0000313" key="6">
    <source>
        <dbReference type="EMBL" id="MDK6028720.1"/>
    </source>
</evidence>
<dbReference type="AlphaFoldDB" id="A0ABD4Z8W2"/>
<evidence type="ECO:0000313" key="7">
    <source>
        <dbReference type="Proteomes" id="UP001529235"/>
    </source>
</evidence>
<keyword evidence="2" id="KW-0663">Pyridoxal phosphate</keyword>